<dbReference type="EMBL" id="JBBKTX010000017">
    <property type="protein sequence ID" value="MFK4753524.1"/>
    <property type="molecule type" value="Genomic_DNA"/>
</dbReference>
<evidence type="ECO:0000256" key="7">
    <source>
        <dbReference type="ARBA" id="ARBA00048793"/>
    </source>
</evidence>
<name>A0ABW8NKL4_9GAMM</name>
<dbReference type="InterPro" id="IPR008927">
    <property type="entry name" value="6-PGluconate_DH-like_C_sf"/>
</dbReference>
<comment type="pathway">
    <text evidence="1">Cofactor biosynthesis; (R)-pantothenate biosynthesis; (R)-pantoate from 3-methyl-2-oxobutanoate: step 2/2.</text>
</comment>
<dbReference type="SUPFAM" id="SSF51735">
    <property type="entry name" value="NAD(P)-binding Rossmann-fold domains"/>
    <property type="match status" value="1"/>
</dbReference>
<dbReference type="Proteomes" id="UP001620597">
    <property type="component" value="Unassembled WGS sequence"/>
</dbReference>
<dbReference type="InterPro" id="IPR013332">
    <property type="entry name" value="KPR_N"/>
</dbReference>
<evidence type="ECO:0000256" key="3">
    <source>
        <dbReference type="ARBA" id="ARBA00019465"/>
    </source>
</evidence>
<dbReference type="PANTHER" id="PTHR21708:SF45">
    <property type="entry name" value="2-DEHYDROPANTOATE 2-REDUCTASE"/>
    <property type="match status" value="1"/>
</dbReference>
<feature type="domain" description="Ketopantoate reductase N-terminal" evidence="8">
    <location>
        <begin position="3"/>
        <end position="169"/>
    </location>
</feature>
<dbReference type="GO" id="GO:0008677">
    <property type="term" value="F:2-dehydropantoate 2-reductase activity"/>
    <property type="evidence" value="ECO:0007669"/>
    <property type="project" value="UniProtKB-EC"/>
</dbReference>
<dbReference type="Gene3D" id="1.10.1040.10">
    <property type="entry name" value="N-(1-d-carboxylethyl)-l-norvaline Dehydrogenase, domain 2"/>
    <property type="match status" value="1"/>
</dbReference>
<dbReference type="InterPro" id="IPR051402">
    <property type="entry name" value="KPR-Related"/>
</dbReference>
<dbReference type="PANTHER" id="PTHR21708">
    <property type="entry name" value="PROBABLE 2-DEHYDROPANTOATE 2-REDUCTASE"/>
    <property type="match status" value="1"/>
</dbReference>
<dbReference type="InterPro" id="IPR013752">
    <property type="entry name" value="KPA_reductase"/>
</dbReference>
<evidence type="ECO:0000259" key="9">
    <source>
        <dbReference type="Pfam" id="PF08546"/>
    </source>
</evidence>
<gene>
    <name evidence="10" type="ORF">WG929_14000</name>
</gene>
<protein>
    <recommendedName>
        <fullName evidence="3">2-dehydropantoate 2-reductase</fullName>
        <ecNumber evidence="2">1.1.1.169</ecNumber>
    </recommendedName>
    <alternativeName>
        <fullName evidence="6">Ketopantoate reductase</fullName>
    </alternativeName>
</protein>
<keyword evidence="4" id="KW-0566">Pantothenate biosynthesis</keyword>
<evidence type="ECO:0000256" key="2">
    <source>
        <dbReference type="ARBA" id="ARBA00013014"/>
    </source>
</evidence>
<keyword evidence="5 10" id="KW-0560">Oxidoreductase</keyword>
<dbReference type="InterPro" id="IPR013328">
    <property type="entry name" value="6PGD_dom2"/>
</dbReference>
<dbReference type="Gene3D" id="3.40.50.720">
    <property type="entry name" value="NAD(P)-binding Rossmann-like Domain"/>
    <property type="match status" value="1"/>
</dbReference>
<evidence type="ECO:0000259" key="8">
    <source>
        <dbReference type="Pfam" id="PF02558"/>
    </source>
</evidence>
<keyword evidence="11" id="KW-1185">Reference proteome</keyword>
<dbReference type="SUPFAM" id="SSF48179">
    <property type="entry name" value="6-phosphogluconate dehydrogenase C-terminal domain-like"/>
    <property type="match status" value="1"/>
</dbReference>
<proteinExistence type="predicted"/>
<dbReference type="EC" id="1.1.1.169" evidence="2"/>
<comment type="caution">
    <text evidence="10">The sequence shown here is derived from an EMBL/GenBank/DDBJ whole genome shotgun (WGS) entry which is preliminary data.</text>
</comment>
<evidence type="ECO:0000256" key="5">
    <source>
        <dbReference type="ARBA" id="ARBA00023002"/>
    </source>
</evidence>
<sequence length="322" mass="34365">MNVCILGAGAIGGYITARLSQQGCHVNLIARGETLTQLQQHGIGLIEDNQPVQYFPVNAVAQASDLPPQDLVIIAVKEPALAGLVPQLRHLVKPHTRIVTAMNGIPWWFGAGLPGGAALHLEPLDPHHHLSALMPAEQVIGCVLHMACTCPTPGVIQHKMGNRMILGEALGGPSAALDGIANLLTGAGFDASTTDHIHKDIWFKLWGNMSHNPISALTRATTDQIIADPLTRQLSEDIMAEAQQVGTRIGCQLDTTPACRNQETLKLGAFKTSMLQDVEAGKTLEINALLGAFCNLAQQLGIETPFATTVLGLVRLLDRQLL</sequence>
<reference evidence="10 11" key="1">
    <citation type="submission" date="2024-03" db="EMBL/GenBank/DDBJ databases">
        <title>High-quality draft genome sequence of Oceanobacter sp. wDCs-4.</title>
        <authorList>
            <person name="Dong C."/>
        </authorList>
    </citation>
    <scope>NUCLEOTIDE SEQUENCE [LARGE SCALE GENOMIC DNA]</scope>
    <source>
        <strain evidence="11">wDCs-4</strain>
    </source>
</reference>
<dbReference type="NCBIfam" id="NF005089">
    <property type="entry name" value="PRK06522.1-4"/>
    <property type="match status" value="1"/>
</dbReference>
<evidence type="ECO:0000313" key="10">
    <source>
        <dbReference type="EMBL" id="MFK4753524.1"/>
    </source>
</evidence>
<feature type="domain" description="Ketopantoate reductase C-terminal" evidence="9">
    <location>
        <begin position="197"/>
        <end position="316"/>
    </location>
</feature>
<accession>A0ABW8NKL4</accession>
<dbReference type="RefSeq" id="WP_416206553.1">
    <property type="nucleotide sequence ID" value="NZ_JBBKTX010000017.1"/>
</dbReference>
<organism evidence="10 11">
    <name type="scientific">Oceanobacter antarcticus</name>
    <dbReference type="NCBI Taxonomy" id="3133425"/>
    <lineage>
        <taxon>Bacteria</taxon>
        <taxon>Pseudomonadati</taxon>
        <taxon>Pseudomonadota</taxon>
        <taxon>Gammaproteobacteria</taxon>
        <taxon>Oceanospirillales</taxon>
        <taxon>Oceanospirillaceae</taxon>
        <taxon>Oceanobacter</taxon>
    </lineage>
</organism>
<dbReference type="Pfam" id="PF08546">
    <property type="entry name" value="ApbA_C"/>
    <property type="match status" value="1"/>
</dbReference>
<evidence type="ECO:0000256" key="6">
    <source>
        <dbReference type="ARBA" id="ARBA00032024"/>
    </source>
</evidence>
<evidence type="ECO:0000256" key="1">
    <source>
        <dbReference type="ARBA" id="ARBA00004994"/>
    </source>
</evidence>
<evidence type="ECO:0000256" key="4">
    <source>
        <dbReference type="ARBA" id="ARBA00022655"/>
    </source>
</evidence>
<evidence type="ECO:0000313" key="11">
    <source>
        <dbReference type="Proteomes" id="UP001620597"/>
    </source>
</evidence>
<comment type="catalytic activity">
    <reaction evidence="7">
        <text>(R)-pantoate + NADP(+) = 2-dehydropantoate + NADPH + H(+)</text>
        <dbReference type="Rhea" id="RHEA:16233"/>
        <dbReference type="ChEBI" id="CHEBI:11561"/>
        <dbReference type="ChEBI" id="CHEBI:15378"/>
        <dbReference type="ChEBI" id="CHEBI:15980"/>
        <dbReference type="ChEBI" id="CHEBI:57783"/>
        <dbReference type="ChEBI" id="CHEBI:58349"/>
        <dbReference type="EC" id="1.1.1.169"/>
    </reaction>
</comment>
<dbReference type="Pfam" id="PF02558">
    <property type="entry name" value="ApbA"/>
    <property type="match status" value="1"/>
</dbReference>
<dbReference type="InterPro" id="IPR036291">
    <property type="entry name" value="NAD(P)-bd_dom_sf"/>
</dbReference>